<dbReference type="Pfam" id="PF01963">
    <property type="entry name" value="TraB_PrgY_gumN"/>
    <property type="match status" value="1"/>
</dbReference>
<dbReference type="InterPro" id="IPR047111">
    <property type="entry name" value="YbaP-like"/>
</dbReference>
<evidence type="ECO:0000256" key="1">
    <source>
        <dbReference type="SAM" id="SignalP"/>
    </source>
</evidence>
<accession>A0A1I0MZI3</accession>
<protein>
    <recommendedName>
        <fullName evidence="4">TraB family protein</fullName>
    </recommendedName>
</protein>
<dbReference type="InterPro" id="IPR002816">
    <property type="entry name" value="TraB/PrgY/GumN_fam"/>
</dbReference>
<dbReference type="RefSeq" id="WP_242650457.1">
    <property type="nucleotide sequence ID" value="NZ_FOIZ01000001.1"/>
</dbReference>
<dbReference type="CDD" id="cd14789">
    <property type="entry name" value="Tiki"/>
    <property type="match status" value="1"/>
</dbReference>
<reference evidence="2 3" key="1">
    <citation type="submission" date="2016-10" db="EMBL/GenBank/DDBJ databases">
        <authorList>
            <person name="de Groot N.N."/>
        </authorList>
    </citation>
    <scope>NUCLEOTIDE SEQUENCE [LARGE SCALE GENOMIC DNA]</scope>
    <source>
        <strain evidence="2 3">DSM 17925</strain>
    </source>
</reference>
<dbReference type="AlphaFoldDB" id="A0A1I0MZI3"/>
<organism evidence="2 3">
    <name type="scientific">Cognatiyoonia koreensis</name>
    <dbReference type="NCBI Taxonomy" id="364200"/>
    <lineage>
        <taxon>Bacteria</taxon>
        <taxon>Pseudomonadati</taxon>
        <taxon>Pseudomonadota</taxon>
        <taxon>Alphaproteobacteria</taxon>
        <taxon>Rhodobacterales</taxon>
        <taxon>Paracoccaceae</taxon>
        <taxon>Cognatiyoonia</taxon>
    </lineage>
</organism>
<evidence type="ECO:0008006" key="4">
    <source>
        <dbReference type="Google" id="ProtNLM"/>
    </source>
</evidence>
<feature type="signal peptide" evidence="1">
    <location>
        <begin position="1"/>
        <end position="19"/>
    </location>
</feature>
<evidence type="ECO:0000313" key="3">
    <source>
        <dbReference type="Proteomes" id="UP000199167"/>
    </source>
</evidence>
<gene>
    <name evidence="2" type="ORF">SAMN04488515_0325</name>
</gene>
<sequence>MFRSCLAAAFSLASLPAFADCGGPAFMDRLTDTERTQIETTVAATPFPSGLLWQASREKMQVTIIGTMHIYDPRLAPLVAELTPLVQGADILLVEATAKEEAEMQSAIANNPEMVFITDGPTLPEQLDEDTWQALSEASSARQIPPFMAAKMQPWYLSLALAIPPCAMPDIVAGRRGLDHMLMEAAAAADVPMQAVEPWTTLLDVMQAGSAAEQLEMLQLGLMAPDLQSEMFVSMLDAYFSENVAEIWEASRIAVNYVPGLDPERGRELFAETEDLILTQRNLAWIPEITTAALAHSDVVLAVGAAHLPGEQGLLNLLAQDGWTVTPLR</sequence>
<name>A0A1I0MZI3_9RHOB</name>
<feature type="chain" id="PRO_5011772608" description="TraB family protein" evidence="1">
    <location>
        <begin position="20"/>
        <end position="329"/>
    </location>
</feature>
<dbReference type="PANTHER" id="PTHR40590:SF1">
    <property type="entry name" value="CYTOPLASMIC PROTEIN"/>
    <property type="match status" value="1"/>
</dbReference>
<keyword evidence="1" id="KW-0732">Signal</keyword>
<dbReference type="EMBL" id="FOIZ01000001">
    <property type="protein sequence ID" value="SEV94054.1"/>
    <property type="molecule type" value="Genomic_DNA"/>
</dbReference>
<dbReference type="PANTHER" id="PTHR40590">
    <property type="entry name" value="CYTOPLASMIC PROTEIN-RELATED"/>
    <property type="match status" value="1"/>
</dbReference>
<keyword evidence="3" id="KW-1185">Reference proteome</keyword>
<dbReference type="Proteomes" id="UP000199167">
    <property type="component" value="Unassembled WGS sequence"/>
</dbReference>
<evidence type="ECO:0000313" key="2">
    <source>
        <dbReference type="EMBL" id="SEV94054.1"/>
    </source>
</evidence>
<proteinExistence type="predicted"/>
<dbReference type="STRING" id="364200.SAMN04488515_0325"/>